<accession>A0A6M0RKJ1</accession>
<evidence type="ECO:0000313" key="2">
    <source>
        <dbReference type="Proteomes" id="UP000481033"/>
    </source>
</evidence>
<protein>
    <submittedName>
        <fullName evidence="1">Uncharacterized protein</fullName>
    </submittedName>
</protein>
<proteinExistence type="predicted"/>
<keyword evidence="2" id="KW-1185">Reference proteome</keyword>
<dbReference type="AlphaFoldDB" id="A0A6M0RKJ1"/>
<dbReference type="RefSeq" id="WP_006517683.1">
    <property type="nucleotide sequence ID" value="NZ_QXHD01000004.1"/>
</dbReference>
<name>A0A6M0RKJ1_9CYAN</name>
<sequence>MRVNPAIAFTLILLAAMFGSGIVSASWGYSLGRQALTGIRQPETRPASASTGSRDTTQTSDFVLLKEEDILKNIKARIEGGLDTAE</sequence>
<evidence type="ECO:0000313" key="1">
    <source>
        <dbReference type="EMBL" id="NEZ56778.1"/>
    </source>
</evidence>
<dbReference type="EMBL" id="QXHD01000004">
    <property type="protein sequence ID" value="NEZ56778.1"/>
    <property type="molecule type" value="Genomic_DNA"/>
</dbReference>
<gene>
    <name evidence="1" type="ORF">DXZ20_14035</name>
</gene>
<reference evidence="1 2" key="1">
    <citation type="journal article" date="2020" name="Microb. Ecol.">
        <title>Ecogenomics of the Marine Benthic Filamentous Cyanobacterium Adonisia.</title>
        <authorList>
            <person name="Walter J.M."/>
            <person name="Coutinho F.H."/>
            <person name="Leomil L."/>
            <person name="Hargreaves P.I."/>
            <person name="Campeao M.E."/>
            <person name="Vieira V.V."/>
            <person name="Silva B.S."/>
            <person name="Fistarol G.O."/>
            <person name="Salomon P.S."/>
            <person name="Sawabe T."/>
            <person name="Mino S."/>
            <person name="Hosokawa M."/>
            <person name="Miyashita H."/>
            <person name="Maruyama F."/>
            <person name="van Verk M.C."/>
            <person name="Dutilh B.E."/>
            <person name="Thompson C.C."/>
            <person name="Thompson F.L."/>
        </authorList>
    </citation>
    <scope>NUCLEOTIDE SEQUENCE [LARGE SCALE GENOMIC DNA]</scope>
    <source>
        <strain evidence="1 2">CCMR0081</strain>
    </source>
</reference>
<comment type="caution">
    <text evidence="1">The sequence shown here is derived from an EMBL/GenBank/DDBJ whole genome shotgun (WGS) entry which is preliminary data.</text>
</comment>
<dbReference type="Proteomes" id="UP000481033">
    <property type="component" value="Unassembled WGS sequence"/>
</dbReference>
<organism evidence="1 2">
    <name type="scientific">Adonisia turfae CCMR0081</name>
    <dbReference type="NCBI Taxonomy" id="2292702"/>
    <lineage>
        <taxon>Bacteria</taxon>
        <taxon>Bacillati</taxon>
        <taxon>Cyanobacteriota</taxon>
        <taxon>Adonisia</taxon>
        <taxon>Adonisia turfae</taxon>
    </lineage>
</organism>